<dbReference type="PROSITE" id="PS00028">
    <property type="entry name" value="ZINC_FINGER_C2H2_1"/>
    <property type="match status" value="1"/>
</dbReference>
<sequence>MATLISEYVAQCLQDFENASLELNRLNDAACERFLDEFARFKLWAGNIGAHRRGRSSLDWRLRDASHLRDLVINLLKDIKNTLHDALSMLSQDSITHVDDVIHRSDTPISEGSLGTGEIEELGQESGFDEIIAEVNDIIRCLLRLSVSIKNPAPHDHFMSSKLIDTSYFEEYDLQHVEAKFPHANADLAHRIGKAISQRRQYFRYREAHHHKLNSGLALDSRRSEGGGAQSTIASSIPAALKDDGKSHPAFSRLDEEETSNSGASQTSYAISGPPSGRLRMPSLPERASDGPFECPFCYMMLSVTTEIQWRNHVSSDLRPYICLEIDCLTPEHQFARRHDWLEHIGQKHQRVFRCPYSCRDADFATSSQLEHHLQKFHPEVSSQRDLSVMLDLCERPMPWPEERDCPLCHQTLRSKQEYGRHVGRHQTELALFALPSNGQEEEDTDEGSDDDRMRELNEASDSDRSRLSEEDDEVRRSHMSPSPTDRSLDNDVHLAKPAPDDPPIRLKDAVGRKFSFPFHICRTWEGMEDLIKQAFLHVDLIGPHVQVGHYDLTGPNGEIIRPQVWDKVVEPGWQITMHMWPLDRAGLAVKSDPLNLGSRMEYSDSNQDALPKDEPLGYYRVAISCYRLSQNDLQHYLERAFPGTEIKITAHDYTTPSGFYKVVLPRDLTKSEFRMIEELRSYPGPEGTIRAGPLQRLRPPFKPPLPWTTEDPDD</sequence>
<dbReference type="VEuPathDB" id="FungiDB:F4678DRAFT_10958"/>
<evidence type="ECO:0000313" key="3">
    <source>
        <dbReference type="EMBL" id="KAJ3572568.1"/>
    </source>
</evidence>
<evidence type="ECO:0000313" key="4">
    <source>
        <dbReference type="Proteomes" id="UP001148614"/>
    </source>
</evidence>
<dbReference type="PANTHER" id="PTHR35391">
    <property type="entry name" value="C2H2-TYPE DOMAIN-CONTAINING PROTEIN-RELATED"/>
    <property type="match status" value="1"/>
</dbReference>
<dbReference type="InterPro" id="IPR058925">
    <property type="entry name" value="zf-C2H2_AcuF"/>
</dbReference>
<dbReference type="VEuPathDB" id="FungiDB:F4678DRAFT_203264"/>
<proteinExistence type="predicted"/>
<protein>
    <recommendedName>
        <fullName evidence="2">C2H2-type domain-containing protein</fullName>
    </recommendedName>
</protein>
<organism evidence="3 4">
    <name type="scientific">Xylaria arbuscula</name>
    <dbReference type="NCBI Taxonomy" id="114810"/>
    <lineage>
        <taxon>Eukaryota</taxon>
        <taxon>Fungi</taxon>
        <taxon>Dikarya</taxon>
        <taxon>Ascomycota</taxon>
        <taxon>Pezizomycotina</taxon>
        <taxon>Sordariomycetes</taxon>
        <taxon>Xylariomycetidae</taxon>
        <taxon>Xylariales</taxon>
        <taxon>Xylariaceae</taxon>
        <taxon>Xylaria</taxon>
    </lineage>
</organism>
<accession>A0A9W8NEZ2</accession>
<dbReference type="Pfam" id="PF22893">
    <property type="entry name" value="ULD_2"/>
    <property type="match status" value="1"/>
</dbReference>
<feature type="compositionally biased region" description="Acidic residues" evidence="1">
    <location>
        <begin position="440"/>
        <end position="450"/>
    </location>
</feature>
<dbReference type="EMBL" id="JANPWZ010000754">
    <property type="protein sequence ID" value="KAJ3572568.1"/>
    <property type="molecule type" value="Genomic_DNA"/>
</dbReference>
<feature type="region of interest" description="Disordered" evidence="1">
    <location>
        <begin position="432"/>
        <end position="506"/>
    </location>
</feature>
<dbReference type="Proteomes" id="UP001148614">
    <property type="component" value="Unassembled WGS sequence"/>
</dbReference>
<feature type="compositionally biased region" description="Basic and acidic residues" evidence="1">
    <location>
        <begin position="451"/>
        <end position="477"/>
    </location>
</feature>
<dbReference type="InterPro" id="IPR013087">
    <property type="entry name" value="Znf_C2H2_type"/>
</dbReference>
<dbReference type="InterPro" id="IPR054464">
    <property type="entry name" value="ULD_fung"/>
</dbReference>
<feature type="compositionally biased region" description="Polar residues" evidence="1">
    <location>
        <begin position="260"/>
        <end position="270"/>
    </location>
</feature>
<dbReference type="PANTHER" id="PTHR35391:SF7">
    <property type="entry name" value="C2H2-TYPE DOMAIN-CONTAINING PROTEIN"/>
    <property type="match status" value="1"/>
</dbReference>
<dbReference type="Pfam" id="PF26082">
    <property type="entry name" value="zf-C2H2_AcuF"/>
    <property type="match status" value="1"/>
</dbReference>
<evidence type="ECO:0000256" key="1">
    <source>
        <dbReference type="SAM" id="MobiDB-lite"/>
    </source>
</evidence>
<feature type="domain" description="C2H2-type" evidence="2">
    <location>
        <begin position="406"/>
        <end position="426"/>
    </location>
</feature>
<reference evidence="3" key="1">
    <citation type="submission" date="2022-07" db="EMBL/GenBank/DDBJ databases">
        <title>Genome Sequence of Xylaria arbuscula.</title>
        <authorList>
            <person name="Buettner E."/>
        </authorList>
    </citation>
    <scope>NUCLEOTIDE SEQUENCE</scope>
    <source>
        <strain evidence="3">VT107</strain>
    </source>
</reference>
<feature type="region of interest" description="Disordered" evidence="1">
    <location>
        <begin position="216"/>
        <end position="285"/>
    </location>
</feature>
<name>A0A9W8NEZ2_9PEZI</name>
<dbReference type="AlphaFoldDB" id="A0A9W8NEZ2"/>
<feature type="region of interest" description="Disordered" evidence="1">
    <location>
        <begin position="685"/>
        <end position="715"/>
    </location>
</feature>
<gene>
    <name evidence="3" type="ORF">NPX13_g5004</name>
</gene>
<keyword evidence="4" id="KW-1185">Reference proteome</keyword>
<comment type="caution">
    <text evidence="3">The sequence shown here is derived from an EMBL/GenBank/DDBJ whole genome shotgun (WGS) entry which is preliminary data.</text>
</comment>
<dbReference type="SMART" id="SM00355">
    <property type="entry name" value="ZnF_C2H2"/>
    <property type="match status" value="3"/>
</dbReference>
<feature type="compositionally biased region" description="Basic and acidic residues" evidence="1">
    <location>
        <begin position="487"/>
        <end position="506"/>
    </location>
</feature>
<evidence type="ECO:0000259" key="2">
    <source>
        <dbReference type="PROSITE" id="PS00028"/>
    </source>
</evidence>